<dbReference type="Pfam" id="PF22039">
    <property type="entry name" value="HUTI_composite_bact"/>
    <property type="match status" value="1"/>
</dbReference>
<dbReference type="Proteomes" id="UP000885759">
    <property type="component" value="Unassembled WGS sequence"/>
</dbReference>
<name>A0A7C4ZRV3_9DEIN</name>
<evidence type="ECO:0000259" key="4">
    <source>
        <dbReference type="Pfam" id="PF07969"/>
    </source>
</evidence>
<evidence type="ECO:0000259" key="5">
    <source>
        <dbReference type="Pfam" id="PF22039"/>
    </source>
</evidence>
<dbReference type="GO" id="GO:0016810">
    <property type="term" value="F:hydrolase activity, acting on carbon-nitrogen (but not peptide) bonds"/>
    <property type="evidence" value="ECO:0007669"/>
    <property type="project" value="InterPro"/>
</dbReference>
<dbReference type="Gene3D" id="2.30.40.10">
    <property type="entry name" value="Urease, subunit C, domain 1"/>
    <property type="match status" value="1"/>
</dbReference>
<dbReference type="InterPro" id="IPR032466">
    <property type="entry name" value="Metal_Hydrolase"/>
</dbReference>
<evidence type="ECO:0000256" key="1">
    <source>
        <dbReference type="ARBA" id="ARBA00022723"/>
    </source>
</evidence>
<evidence type="ECO:0000313" key="6">
    <source>
        <dbReference type="EMBL" id="HGY09900.1"/>
    </source>
</evidence>
<feature type="domain" description="Aminodeoxyfutalosine deaminase/Imidazolonepropionase-like composite" evidence="5">
    <location>
        <begin position="18"/>
        <end position="43"/>
    </location>
</feature>
<dbReference type="InterPro" id="IPR033932">
    <property type="entry name" value="YtcJ-like"/>
</dbReference>
<gene>
    <name evidence="6" type="ORF">ENK37_07600</name>
</gene>
<dbReference type="PANTHER" id="PTHR22642:SF2">
    <property type="entry name" value="PROTEIN LONG AFTER FAR-RED 3"/>
    <property type="match status" value="1"/>
</dbReference>
<evidence type="ECO:0000256" key="2">
    <source>
        <dbReference type="ARBA" id="ARBA00022801"/>
    </source>
</evidence>
<dbReference type="Gene3D" id="3.10.310.70">
    <property type="match status" value="1"/>
</dbReference>
<dbReference type="PANTHER" id="PTHR22642">
    <property type="entry name" value="IMIDAZOLONEPROPIONASE"/>
    <property type="match status" value="1"/>
</dbReference>
<dbReference type="InterPro" id="IPR054418">
    <property type="entry name" value="MQNX/HUTI_composite_N"/>
</dbReference>
<keyword evidence="2" id="KW-0378">Hydrolase</keyword>
<dbReference type="CDD" id="cd01300">
    <property type="entry name" value="YtcJ_like"/>
    <property type="match status" value="1"/>
</dbReference>
<comment type="caution">
    <text evidence="6">The sequence shown here is derived from an EMBL/GenBank/DDBJ whole genome shotgun (WGS) entry which is preliminary data.</text>
</comment>
<keyword evidence="1" id="KW-0479">Metal-binding</keyword>
<sequence>MLLLGRVWTFDPARPRAGAVLVEGDLIRDVGPAEDLRARYPEARRVRASWITPGLHEAHVHPLQWGLALETLDLRGLEDPREVARRVREAVRAREPGTWLRGGGYVFDAYPGRALLDQAAPHHPVFLESRDLHAAWVNAAALERAGIDGTTPDPPGGKILRDAAGEPTGYLLERAVELVRASLEPPRKDDLLRGLQDLAARGFTAAHAMGEEDGAGTWAGELAQEGRLPLRLAWTQRPNENTYTKAQYVGEHLHVFGVKRFADGALTSRTAWMCAPYPEGGHGMPLDDPRDHDEEVAGDLARGFTAVWHAIGTCAVREVVALIERLEARGLPARRRVRIEHAQHVADADLPRLAGLALSVQPQHAADDRRALERLGSARMGEAYRWGEFARLPGVRLLLGSDAPVAPPEPGRTLQLTRNHPLGGRGLDLAQALRAYTHEPAAVLGWSEGERPLGIVAPGARAELTLWDEAQPVARLWRGVLTSVMKSTRT</sequence>
<dbReference type="EMBL" id="DRPZ01000196">
    <property type="protein sequence ID" value="HGY09900.1"/>
    <property type="molecule type" value="Genomic_DNA"/>
</dbReference>
<organism evidence="6">
    <name type="scientific">Oceanithermus profundus</name>
    <dbReference type="NCBI Taxonomy" id="187137"/>
    <lineage>
        <taxon>Bacteria</taxon>
        <taxon>Thermotogati</taxon>
        <taxon>Deinococcota</taxon>
        <taxon>Deinococci</taxon>
        <taxon>Thermales</taxon>
        <taxon>Thermaceae</taxon>
        <taxon>Oceanithermus</taxon>
    </lineage>
</organism>
<dbReference type="Gene3D" id="3.20.20.140">
    <property type="entry name" value="Metal-dependent hydrolases"/>
    <property type="match status" value="1"/>
</dbReference>
<feature type="domain" description="Amidohydrolase 3" evidence="4">
    <location>
        <begin position="52"/>
        <end position="471"/>
    </location>
</feature>
<reference evidence="6" key="1">
    <citation type="journal article" date="2020" name="mSystems">
        <title>Genome- and Community-Level Interaction Insights into Carbon Utilization and Element Cycling Functions of Hydrothermarchaeota in Hydrothermal Sediment.</title>
        <authorList>
            <person name="Zhou Z."/>
            <person name="Liu Y."/>
            <person name="Xu W."/>
            <person name="Pan J."/>
            <person name="Luo Z.H."/>
            <person name="Li M."/>
        </authorList>
    </citation>
    <scope>NUCLEOTIDE SEQUENCE [LARGE SCALE GENOMIC DNA]</scope>
    <source>
        <strain evidence="6">HyVt-570</strain>
    </source>
</reference>
<accession>A0A7C4ZRV3</accession>
<proteinExistence type="predicted"/>
<dbReference type="SUPFAM" id="SSF51338">
    <property type="entry name" value="Composite domain of metallo-dependent hydrolases"/>
    <property type="match status" value="1"/>
</dbReference>
<evidence type="ECO:0000256" key="3">
    <source>
        <dbReference type="ARBA" id="ARBA00022833"/>
    </source>
</evidence>
<dbReference type="GO" id="GO:0046872">
    <property type="term" value="F:metal ion binding"/>
    <property type="evidence" value="ECO:0007669"/>
    <property type="project" value="UniProtKB-KW"/>
</dbReference>
<dbReference type="SUPFAM" id="SSF51556">
    <property type="entry name" value="Metallo-dependent hydrolases"/>
    <property type="match status" value="1"/>
</dbReference>
<dbReference type="Pfam" id="PF07969">
    <property type="entry name" value="Amidohydro_3"/>
    <property type="match status" value="1"/>
</dbReference>
<dbReference type="InterPro" id="IPR013108">
    <property type="entry name" value="Amidohydro_3"/>
</dbReference>
<dbReference type="InterPro" id="IPR011059">
    <property type="entry name" value="Metal-dep_hydrolase_composite"/>
</dbReference>
<protein>
    <submittedName>
        <fullName evidence="6">Amidohydrolase</fullName>
    </submittedName>
</protein>
<keyword evidence="3" id="KW-0862">Zinc</keyword>
<dbReference type="AlphaFoldDB" id="A0A7C4ZRV3"/>